<dbReference type="AlphaFoldDB" id="A0A4C1VQL9"/>
<gene>
    <name evidence="1" type="ORF">EVAR_30547_1</name>
</gene>
<dbReference type="OrthoDB" id="424543at2759"/>
<accession>A0A4C1VQL9</accession>
<sequence>MCEVSLKDRCRNDDVRERCGLKEDVVTRVERVSLSVEFGVTPPRKFSMEIDDIALNWLSETEKVDFGVELKGNNEINSYRTIRQWSKSNFLLEDNTVHRLTADAQRLRHP</sequence>
<name>A0A4C1VQL9_EUMVA</name>
<reference evidence="1 2" key="1">
    <citation type="journal article" date="2019" name="Commun. Biol.">
        <title>The bagworm genome reveals a unique fibroin gene that provides high tensile strength.</title>
        <authorList>
            <person name="Kono N."/>
            <person name="Nakamura H."/>
            <person name="Ohtoshi R."/>
            <person name="Tomita M."/>
            <person name="Numata K."/>
            <person name="Arakawa K."/>
        </authorList>
    </citation>
    <scope>NUCLEOTIDE SEQUENCE [LARGE SCALE GENOMIC DNA]</scope>
</reference>
<evidence type="ECO:0000313" key="1">
    <source>
        <dbReference type="EMBL" id="GBP40489.1"/>
    </source>
</evidence>
<organism evidence="1 2">
    <name type="scientific">Eumeta variegata</name>
    <name type="common">Bagworm moth</name>
    <name type="synonym">Eumeta japonica</name>
    <dbReference type="NCBI Taxonomy" id="151549"/>
    <lineage>
        <taxon>Eukaryota</taxon>
        <taxon>Metazoa</taxon>
        <taxon>Ecdysozoa</taxon>
        <taxon>Arthropoda</taxon>
        <taxon>Hexapoda</taxon>
        <taxon>Insecta</taxon>
        <taxon>Pterygota</taxon>
        <taxon>Neoptera</taxon>
        <taxon>Endopterygota</taxon>
        <taxon>Lepidoptera</taxon>
        <taxon>Glossata</taxon>
        <taxon>Ditrysia</taxon>
        <taxon>Tineoidea</taxon>
        <taxon>Psychidae</taxon>
        <taxon>Oiketicinae</taxon>
        <taxon>Eumeta</taxon>
    </lineage>
</organism>
<evidence type="ECO:0000313" key="2">
    <source>
        <dbReference type="Proteomes" id="UP000299102"/>
    </source>
</evidence>
<keyword evidence="2" id="KW-1185">Reference proteome</keyword>
<dbReference type="Proteomes" id="UP000299102">
    <property type="component" value="Unassembled WGS sequence"/>
</dbReference>
<comment type="caution">
    <text evidence="1">The sequence shown here is derived from an EMBL/GenBank/DDBJ whole genome shotgun (WGS) entry which is preliminary data.</text>
</comment>
<proteinExistence type="predicted"/>
<dbReference type="EMBL" id="BGZK01000382">
    <property type="protein sequence ID" value="GBP40489.1"/>
    <property type="molecule type" value="Genomic_DNA"/>
</dbReference>
<protein>
    <submittedName>
        <fullName evidence="1">Uncharacterized protein</fullName>
    </submittedName>
</protein>